<dbReference type="Pfam" id="PF13847">
    <property type="entry name" value="Methyltransf_31"/>
    <property type="match status" value="1"/>
</dbReference>
<dbReference type="RefSeq" id="WP_165818289.1">
    <property type="nucleotide sequence ID" value="NZ_FZMO01000079.1"/>
</dbReference>
<dbReference type="InterPro" id="IPR025714">
    <property type="entry name" value="Methyltranfer_dom"/>
</dbReference>
<dbReference type="PANTHER" id="PTHR43861">
    <property type="entry name" value="TRANS-ACONITATE 2-METHYLTRANSFERASE-RELATED"/>
    <property type="match status" value="1"/>
</dbReference>
<evidence type="ECO:0000259" key="1">
    <source>
        <dbReference type="Pfam" id="PF13847"/>
    </source>
</evidence>
<evidence type="ECO:0000313" key="3">
    <source>
        <dbReference type="Proteomes" id="UP000234331"/>
    </source>
</evidence>
<dbReference type="SUPFAM" id="SSF53335">
    <property type="entry name" value="S-adenosyl-L-methionine-dependent methyltransferases"/>
    <property type="match status" value="1"/>
</dbReference>
<gene>
    <name evidence="2" type="ORF">FRACA_170009</name>
</gene>
<proteinExistence type="predicted"/>
<accession>A0A2I2KN23</accession>
<keyword evidence="3" id="KW-1185">Reference proteome</keyword>
<reference evidence="2 3" key="1">
    <citation type="submission" date="2017-06" db="EMBL/GenBank/DDBJ databases">
        <authorList>
            <person name="Kim H.J."/>
            <person name="Triplett B.A."/>
        </authorList>
    </citation>
    <scope>NUCLEOTIDE SEQUENCE [LARGE SCALE GENOMIC DNA]</scope>
    <source>
        <strain evidence="2">FRACA_ARgP5</strain>
    </source>
</reference>
<dbReference type="Proteomes" id="UP000234331">
    <property type="component" value="Unassembled WGS sequence"/>
</dbReference>
<evidence type="ECO:0000313" key="2">
    <source>
        <dbReference type="EMBL" id="SNQ47049.1"/>
    </source>
</evidence>
<dbReference type="AlphaFoldDB" id="A0A2I2KN23"/>
<feature type="domain" description="Methyltransferase" evidence="1">
    <location>
        <begin position="59"/>
        <end position="178"/>
    </location>
</feature>
<organism evidence="2 3">
    <name type="scientific">Frankia canadensis</name>
    <dbReference type="NCBI Taxonomy" id="1836972"/>
    <lineage>
        <taxon>Bacteria</taxon>
        <taxon>Bacillati</taxon>
        <taxon>Actinomycetota</taxon>
        <taxon>Actinomycetes</taxon>
        <taxon>Frankiales</taxon>
        <taxon>Frankiaceae</taxon>
        <taxon>Frankia</taxon>
    </lineage>
</organism>
<dbReference type="PANTHER" id="PTHR43861:SF1">
    <property type="entry name" value="TRANS-ACONITATE 2-METHYLTRANSFERASE"/>
    <property type="match status" value="1"/>
</dbReference>
<dbReference type="EMBL" id="FZMO01000079">
    <property type="protein sequence ID" value="SNQ47049.1"/>
    <property type="molecule type" value="Genomic_DNA"/>
</dbReference>
<dbReference type="CDD" id="cd02440">
    <property type="entry name" value="AdoMet_MTases"/>
    <property type="match status" value="1"/>
</dbReference>
<name>A0A2I2KN23_9ACTN</name>
<dbReference type="Gene3D" id="3.40.50.150">
    <property type="entry name" value="Vaccinia Virus protein VP39"/>
    <property type="match status" value="1"/>
</dbReference>
<sequence>MRNPKESTDVPVSRGDAFRQADQGRNIHDVVDTIELQYTLPSFRAYKKAVLADLDLRPDSAVADLGSGLGHDVLAIGATIGPTGSCVGVDLSARLVELARARVPDGLTNVSFTVGSADDLDLEESSLDAVKADRLLMHLDEPSRVLAEAYRVLRPGGRMALVEPDCGTVTITSAVRAATRRFTDAWCDGFRHGWIGRDLPRMARQAGFRDVALSGHLVTAEGFAAVDALLDVSRTVARLEPQPASLTTWLATLQDGAAPDPITATVTMFHITARR</sequence>
<dbReference type="GO" id="GO:0008757">
    <property type="term" value="F:S-adenosylmethionine-dependent methyltransferase activity"/>
    <property type="evidence" value="ECO:0007669"/>
    <property type="project" value="InterPro"/>
</dbReference>
<protein>
    <recommendedName>
        <fullName evidence="1">Methyltransferase domain-containing protein</fullName>
    </recommendedName>
</protein>
<dbReference type="InterPro" id="IPR029063">
    <property type="entry name" value="SAM-dependent_MTases_sf"/>
</dbReference>